<organism evidence="9 10">
    <name type="scientific">Fasciola hepatica</name>
    <name type="common">Liver fluke</name>
    <dbReference type="NCBI Taxonomy" id="6192"/>
    <lineage>
        <taxon>Eukaryota</taxon>
        <taxon>Metazoa</taxon>
        <taxon>Spiralia</taxon>
        <taxon>Lophotrochozoa</taxon>
        <taxon>Platyhelminthes</taxon>
        <taxon>Trematoda</taxon>
        <taxon>Digenea</taxon>
        <taxon>Plagiorchiida</taxon>
        <taxon>Echinostomata</taxon>
        <taxon>Echinostomatoidea</taxon>
        <taxon>Fasciolidae</taxon>
        <taxon>Fasciola</taxon>
    </lineage>
</organism>
<sequence>MVSFHIPLCATRVWSRLFENEYKLFAFLVVFRLVNALIQQTAFVPDEFWQSIEVAHHWVFGYGSFTWEWRPDVALRSPLHPMLIAVVYWLGKLIHMDSALFVLLVPRILHAFLAALADLHLYRLSIQLAGPETAKVRLGLQGVEYRQFILDVGLSAFDLLIPCFERLCDFTSDSIEIKLRTLHILHHVMLTSVLLNFLHETQCGFPLSSLITRGIP</sequence>
<keyword evidence="5 8" id="KW-0256">Endoplasmic reticulum</keyword>
<dbReference type="InterPro" id="IPR005599">
    <property type="entry name" value="GPI_mannosylTrfase"/>
</dbReference>
<evidence type="ECO:0000256" key="3">
    <source>
        <dbReference type="ARBA" id="ARBA00022679"/>
    </source>
</evidence>
<gene>
    <name evidence="9" type="ORF">D915_008729</name>
</gene>
<dbReference type="GO" id="GO:0000026">
    <property type="term" value="F:alpha-1,2-mannosyltransferase activity"/>
    <property type="evidence" value="ECO:0007669"/>
    <property type="project" value="TreeGrafter"/>
</dbReference>
<accession>A0A4E0RTL1</accession>
<name>A0A4E0RTL1_FASHE</name>
<dbReference type="PANTHER" id="PTHR22760">
    <property type="entry name" value="GLYCOSYLTRANSFERASE"/>
    <property type="match status" value="1"/>
</dbReference>
<keyword evidence="3" id="KW-0808">Transferase</keyword>
<comment type="similarity">
    <text evidence="8">Belongs to the glycosyltransferase 22 family.</text>
</comment>
<reference evidence="9" key="1">
    <citation type="submission" date="2019-03" db="EMBL/GenBank/DDBJ databases">
        <title>Improved annotation for the trematode Fasciola hepatica.</title>
        <authorList>
            <person name="Choi Y.-J."/>
            <person name="Martin J."/>
            <person name="Mitreva M."/>
        </authorList>
    </citation>
    <scope>NUCLEOTIDE SEQUENCE [LARGE SCALE GENOMIC DNA]</scope>
</reference>
<comment type="subcellular location">
    <subcellularLocation>
        <location evidence="1 8">Endoplasmic reticulum membrane</location>
        <topology evidence="1 8">Multi-pass membrane protein</topology>
    </subcellularLocation>
</comment>
<dbReference type="EC" id="2.4.1.-" evidence="8"/>
<dbReference type="PANTHER" id="PTHR22760:SF4">
    <property type="entry name" value="GPI MANNOSYLTRANSFERASE 3"/>
    <property type="match status" value="1"/>
</dbReference>
<evidence type="ECO:0000256" key="2">
    <source>
        <dbReference type="ARBA" id="ARBA00022676"/>
    </source>
</evidence>
<proteinExistence type="inferred from homology"/>
<keyword evidence="10" id="KW-1185">Reference proteome</keyword>
<keyword evidence="2 8" id="KW-0328">Glycosyltransferase</keyword>
<evidence type="ECO:0000256" key="8">
    <source>
        <dbReference type="RuleBase" id="RU363075"/>
    </source>
</evidence>
<dbReference type="EMBL" id="JXXN02004771">
    <property type="protein sequence ID" value="THD20342.1"/>
    <property type="molecule type" value="Genomic_DNA"/>
</dbReference>
<comment type="caution">
    <text evidence="9">The sequence shown here is derived from an EMBL/GenBank/DDBJ whole genome shotgun (WGS) entry which is preliminary data.</text>
</comment>
<evidence type="ECO:0000313" key="9">
    <source>
        <dbReference type="EMBL" id="THD20342.1"/>
    </source>
</evidence>
<dbReference type="GO" id="GO:0005789">
    <property type="term" value="C:endoplasmic reticulum membrane"/>
    <property type="evidence" value="ECO:0007669"/>
    <property type="project" value="UniProtKB-SubCell"/>
</dbReference>
<keyword evidence="7" id="KW-0472">Membrane</keyword>
<dbReference type="Proteomes" id="UP000230066">
    <property type="component" value="Unassembled WGS sequence"/>
</dbReference>
<evidence type="ECO:0000256" key="7">
    <source>
        <dbReference type="ARBA" id="ARBA00023136"/>
    </source>
</evidence>
<protein>
    <recommendedName>
        <fullName evidence="8">Mannosyltransferase</fullName>
        <ecNumber evidence="8">2.4.1.-</ecNumber>
    </recommendedName>
</protein>
<keyword evidence="4" id="KW-0812">Transmembrane</keyword>
<evidence type="ECO:0000256" key="4">
    <source>
        <dbReference type="ARBA" id="ARBA00022692"/>
    </source>
</evidence>
<evidence type="ECO:0000256" key="6">
    <source>
        <dbReference type="ARBA" id="ARBA00022989"/>
    </source>
</evidence>
<dbReference type="Pfam" id="PF03901">
    <property type="entry name" value="Glyco_transf_22"/>
    <property type="match status" value="1"/>
</dbReference>
<dbReference type="AlphaFoldDB" id="A0A4E0RTL1"/>
<keyword evidence="6" id="KW-1133">Transmembrane helix</keyword>
<evidence type="ECO:0000256" key="5">
    <source>
        <dbReference type="ARBA" id="ARBA00022824"/>
    </source>
</evidence>
<evidence type="ECO:0000256" key="1">
    <source>
        <dbReference type="ARBA" id="ARBA00004477"/>
    </source>
</evidence>
<evidence type="ECO:0000313" key="10">
    <source>
        <dbReference type="Proteomes" id="UP000230066"/>
    </source>
</evidence>
<dbReference type="GO" id="GO:0006506">
    <property type="term" value="P:GPI anchor biosynthetic process"/>
    <property type="evidence" value="ECO:0007669"/>
    <property type="project" value="TreeGrafter"/>
</dbReference>